<organism evidence="1 2">
    <name type="scientific">Sphingomonas abaci</name>
    <dbReference type="NCBI Taxonomy" id="237611"/>
    <lineage>
        <taxon>Bacteria</taxon>
        <taxon>Pseudomonadati</taxon>
        <taxon>Pseudomonadota</taxon>
        <taxon>Alphaproteobacteria</taxon>
        <taxon>Sphingomonadales</taxon>
        <taxon>Sphingomonadaceae</taxon>
        <taxon>Sphingomonas</taxon>
    </lineage>
</organism>
<accession>A0A7W7EWV8</accession>
<evidence type="ECO:0000313" key="2">
    <source>
        <dbReference type="Proteomes" id="UP000574769"/>
    </source>
</evidence>
<evidence type="ECO:0000313" key="1">
    <source>
        <dbReference type="EMBL" id="MBB4616952.1"/>
    </source>
</evidence>
<proteinExistence type="predicted"/>
<dbReference type="AlphaFoldDB" id="A0A7W7EWV8"/>
<keyword evidence="2" id="KW-1185">Reference proteome</keyword>
<sequence length="63" mass="7005">MLNSEMVQPTQGAEWKNDQPAGEFFGMMRLHVSGDRWIHSVGSGPAVEAAILRKKEEDHGIRA</sequence>
<gene>
    <name evidence="1" type="ORF">GGQ96_001072</name>
</gene>
<dbReference type="RefSeq" id="WP_184112379.1">
    <property type="nucleotide sequence ID" value="NZ_JACHNY010000002.1"/>
</dbReference>
<reference evidence="1 2" key="1">
    <citation type="submission" date="2020-08" db="EMBL/GenBank/DDBJ databases">
        <title>Genomic Encyclopedia of Type Strains, Phase IV (KMG-IV): sequencing the most valuable type-strain genomes for metagenomic binning, comparative biology and taxonomic classification.</title>
        <authorList>
            <person name="Goeker M."/>
        </authorList>
    </citation>
    <scope>NUCLEOTIDE SEQUENCE [LARGE SCALE GENOMIC DNA]</scope>
    <source>
        <strain evidence="1 2">DSM 15867</strain>
    </source>
</reference>
<dbReference type="EMBL" id="JACHNY010000002">
    <property type="protein sequence ID" value="MBB4616952.1"/>
    <property type="molecule type" value="Genomic_DNA"/>
</dbReference>
<name>A0A7W7EWV8_9SPHN</name>
<dbReference type="Proteomes" id="UP000574769">
    <property type="component" value="Unassembled WGS sequence"/>
</dbReference>
<comment type="caution">
    <text evidence="1">The sequence shown here is derived from an EMBL/GenBank/DDBJ whole genome shotgun (WGS) entry which is preliminary data.</text>
</comment>
<protein>
    <submittedName>
        <fullName evidence="1">Uncharacterized protein</fullName>
    </submittedName>
</protein>